<dbReference type="PANTHER" id="PTHR11579">
    <property type="entry name" value="PROTEIN-L-ISOASPARTATE O-METHYLTRANSFERASE"/>
    <property type="match status" value="1"/>
</dbReference>
<organism evidence="4 5">
    <name type="scientific">Bradyrhizobium zhanjiangense</name>
    <dbReference type="NCBI Taxonomy" id="1325107"/>
    <lineage>
        <taxon>Bacteria</taxon>
        <taxon>Pseudomonadati</taxon>
        <taxon>Pseudomonadota</taxon>
        <taxon>Alphaproteobacteria</taxon>
        <taxon>Hyphomicrobiales</taxon>
        <taxon>Nitrobacteraceae</taxon>
        <taxon>Bradyrhizobium</taxon>
    </lineage>
</organism>
<dbReference type="GO" id="GO:0032259">
    <property type="term" value="P:methylation"/>
    <property type="evidence" value="ECO:0007669"/>
    <property type="project" value="UniProtKB-KW"/>
</dbReference>
<gene>
    <name evidence="4" type="ORF">EAS61_14910</name>
</gene>
<protein>
    <recommendedName>
        <fullName evidence="2">Protein-L-isoaspartate O-methyltransferase</fullName>
    </recommendedName>
    <alternativeName>
        <fullName evidence="3">Protein L-isoaspartyl methyltransferase</fullName>
    </alternativeName>
</protein>
<comment type="caution">
    <text evidence="4">The sequence shown here is derived from an EMBL/GenBank/DDBJ whole genome shotgun (WGS) entry which is preliminary data.</text>
</comment>
<name>A0A4Q0QPX0_9BRAD</name>
<dbReference type="AlphaFoldDB" id="A0A4Q0QPX0"/>
<dbReference type="SUPFAM" id="SSF53335">
    <property type="entry name" value="S-adenosyl-L-methionine-dependent methyltransferases"/>
    <property type="match status" value="1"/>
</dbReference>
<dbReference type="Gene3D" id="3.40.50.150">
    <property type="entry name" value="Vaccinia Virus protein VP39"/>
    <property type="match status" value="1"/>
</dbReference>
<evidence type="ECO:0000256" key="3">
    <source>
        <dbReference type="ARBA" id="ARBA00030757"/>
    </source>
</evidence>
<comment type="similarity">
    <text evidence="1">Belongs to the methyltransferase superfamily. L-isoaspartyl/D-aspartyl protein methyltransferase family.</text>
</comment>
<keyword evidence="4" id="KW-0489">Methyltransferase</keyword>
<dbReference type="GO" id="GO:0004719">
    <property type="term" value="F:protein-L-isoaspartate (D-aspartate) O-methyltransferase activity"/>
    <property type="evidence" value="ECO:0007669"/>
    <property type="project" value="InterPro"/>
</dbReference>
<proteinExistence type="inferred from homology"/>
<dbReference type="CDD" id="cd02440">
    <property type="entry name" value="AdoMet_MTases"/>
    <property type="match status" value="1"/>
</dbReference>
<accession>A0A4Q0QPX0</accession>
<dbReference type="EMBL" id="RKMK01000011">
    <property type="protein sequence ID" value="RXG97293.1"/>
    <property type="molecule type" value="Genomic_DNA"/>
</dbReference>
<dbReference type="Pfam" id="PF01135">
    <property type="entry name" value="PCMT"/>
    <property type="match status" value="1"/>
</dbReference>
<evidence type="ECO:0000256" key="2">
    <source>
        <dbReference type="ARBA" id="ARBA00013346"/>
    </source>
</evidence>
<evidence type="ECO:0000313" key="4">
    <source>
        <dbReference type="EMBL" id="RXG97293.1"/>
    </source>
</evidence>
<dbReference type="InterPro" id="IPR000682">
    <property type="entry name" value="PCMT"/>
</dbReference>
<dbReference type="PANTHER" id="PTHR11579:SF18">
    <property type="entry name" value="PROTEIN-L-ISOASPARTATE O-METHYLTRANSFERASE"/>
    <property type="match status" value="1"/>
</dbReference>
<dbReference type="GO" id="GO:0005737">
    <property type="term" value="C:cytoplasm"/>
    <property type="evidence" value="ECO:0007669"/>
    <property type="project" value="TreeGrafter"/>
</dbReference>
<reference evidence="4 5" key="1">
    <citation type="submission" date="2018-11" db="EMBL/GenBank/DDBJ databases">
        <title>Bradyrhizobium sp. nov., isolated from effective nodules of peanut in China.</title>
        <authorList>
            <person name="Li Y."/>
        </authorList>
    </citation>
    <scope>NUCLEOTIDE SEQUENCE [LARGE SCALE GENOMIC DNA]</scope>
    <source>
        <strain evidence="4 5">CCBAU 51770</strain>
    </source>
</reference>
<evidence type="ECO:0000313" key="5">
    <source>
        <dbReference type="Proteomes" id="UP000290174"/>
    </source>
</evidence>
<evidence type="ECO:0000256" key="1">
    <source>
        <dbReference type="ARBA" id="ARBA00005369"/>
    </source>
</evidence>
<dbReference type="InterPro" id="IPR029063">
    <property type="entry name" value="SAM-dependent_MTases_sf"/>
</dbReference>
<sequence length="240" mass="24943">MFQRCRQLISAASSAFQGPQMSGFSTARQKMVDGQVRTNDVTDRRILDAMLTVPREVFVPASRQALAYLDLDLDVSEGGAKRFLIKPQLTGKLLQAAEIGEGDNVLVVGCATGYLAALAAKLAGQVTATECDSALAAKAKDAFAALGLANATCKVASCSEGDPSTAPYDVIILNGAAEATPEGLLGQLKEGGRLVGVSAESKPPRAVIVTHSHGEFGHRALFDAAAPVLPGLERAAAFVF</sequence>
<keyword evidence="4" id="KW-0808">Transferase</keyword>
<dbReference type="Proteomes" id="UP000290174">
    <property type="component" value="Unassembled WGS sequence"/>
</dbReference>